<protein>
    <submittedName>
        <fullName evidence="8">Cell division protein FtsL</fullName>
    </submittedName>
</protein>
<comment type="caution">
    <text evidence="8">The sequence shown here is derived from an EMBL/GenBank/DDBJ whole genome shotgun (WGS) entry which is preliminary data.</text>
</comment>
<dbReference type="RefSeq" id="WP_003780750.1">
    <property type="nucleotide sequence ID" value="NZ_GL870929.1"/>
</dbReference>
<dbReference type="Proteomes" id="UP000004088">
    <property type="component" value="Unassembled WGS sequence"/>
</dbReference>
<evidence type="ECO:0000256" key="7">
    <source>
        <dbReference type="ARBA" id="ARBA00023306"/>
    </source>
</evidence>
<keyword evidence="3 8" id="KW-0132">Cell division</keyword>
<keyword evidence="4" id="KW-0812">Transmembrane</keyword>
<keyword evidence="6" id="KW-0472">Membrane</keyword>
<dbReference type="GO" id="GO:0005886">
    <property type="term" value="C:plasma membrane"/>
    <property type="evidence" value="ECO:0007669"/>
    <property type="project" value="UniProtKB-SubCell"/>
</dbReference>
<organism evidence="8 9">
    <name type="scientific">Kingella denitrificans ATCC 33394</name>
    <dbReference type="NCBI Taxonomy" id="888741"/>
    <lineage>
        <taxon>Bacteria</taxon>
        <taxon>Pseudomonadati</taxon>
        <taxon>Pseudomonadota</taxon>
        <taxon>Betaproteobacteria</taxon>
        <taxon>Neisseriales</taxon>
        <taxon>Neisseriaceae</taxon>
        <taxon>Kingella</taxon>
    </lineage>
</organism>
<comment type="subcellular location">
    <subcellularLocation>
        <location evidence="1">Cell membrane</location>
        <topology evidence="1">Single-pass type II membrane protein</topology>
    </subcellularLocation>
</comment>
<dbReference type="InterPro" id="IPR011922">
    <property type="entry name" value="Cell_div_FtsL"/>
</dbReference>
<evidence type="ECO:0000256" key="1">
    <source>
        <dbReference type="ARBA" id="ARBA00004401"/>
    </source>
</evidence>
<dbReference type="HOGENOM" id="CLU_164797_0_0_4"/>
<keyword evidence="7" id="KW-0131">Cell cycle</keyword>
<evidence type="ECO:0000256" key="6">
    <source>
        <dbReference type="ARBA" id="ARBA00023136"/>
    </source>
</evidence>
<evidence type="ECO:0000256" key="5">
    <source>
        <dbReference type="ARBA" id="ARBA00022989"/>
    </source>
</evidence>
<sequence>MFSRLNFLLLLAVTLSALYVVDLRLKIKWQTTAYTKGKEEEIRLNQDNAELLYERSQLADAALVEQSAKNMNMHRATDKETVMVKFSQ</sequence>
<reference evidence="8 9" key="1">
    <citation type="submission" date="2011-01" db="EMBL/GenBank/DDBJ databases">
        <authorList>
            <person name="Muzny D."/>
            <person name="Qin X."/>
            <person name="Deng J."/>
            <person name="Jiang H."/>
            <person name="Liu Y."/>
            <person name="Qu J."/>
            <person name="Song X.-Z."/>
            <person name="Zhang L."/>
            <person name="Thornton R."/>
            <person name="Coyle M."/>
            <person name="Francisco L."/>
            <person name="Jackson L."/>
            <person name="Javaid M."/>
            <person name="Korchina V."/>
            <person name="Kovar C."/>
            <person name="Mata R."/>
            <person name="Mathew T."/>
            <person name="Ngo R."/>
            <person name="Nguyen L."/>
            <person name="Nguyen N."/>
            <person name="Okwuonu G."/>
            <person name="Ongeri F."/>
            <person name="Pham C."/>
            <person name="Simmons D."/>
            <person name="Wilczek-Boney K."/>
            <person name="Hale W."/>
            <person name="Jakkamsetti A."/>
            <person name="Pham P."/>
            <person name="Ruth R."/>
            <person name="San Lucas F."/>
            <person name="Warren J."/>
            <person name="Zhang J."/>
            <person name="Zhao Z."/>
            <person name="Zhou C."/>
            <person name="Zhu D."/>
            <person name="Lee S."/>
            <person name="Bess C."/>
            <person name="Blankenburg K."/>
            <person name="Forbes L."/>
            <person name="Fu Q."/>
            <person name="Gubbala S."/>
            <person name="Hirani K."/>
            <person name="Jayaseelan J.C."/>
            <person name="Lara F."/>
            <person name="Munidasa M."/>
            <person name="Palculict T."/>
            <person name="Patil S."/>
            <person name="Pu L.-L."/>
            <person name="Saada N."/>
            <person name="Tang L."/>
            <person name="Weissenberger G."/>
            <person name="Zhu Y."/>
            <person name="Hemphill L."/>
            <person name="Shang Y."/>
            <person name="Youmans B."/>
            <person name="Ayvaz T."/>
            <person name="Ross M."/>
            <person name="Santibanez J."/>
            <person name="Aqrawi P."/>
            <person name="Gross S."/>
            <person name="Joshi V."/>
            <person name="Fowler G."/>
            <person name="Nazareth L."/>
            <person name="Reid J."/>
            <person name="Worley K."/>
            <person name="Petrosino J."/>
            <person name="Highlander S."/>
            <person name="Gibbs R."/>
        </authorList>
    </citation>
    <scope>NUCLEOTIDE SEQUENCE [LARGE SCALE GENOMIC DNA]</scope>
    <source>
        <strain evidence="8 9">ATCC 33394</strain>
    </source>
</reference>
<dbReference type="EMBL" id="AEWV01000001">
    <property type="protein sequence ID" value="EGC18555.1"/>
    <property type="molecule type" value="Genomic_DNA"/>
</dbReference>
<evidence type="ECO:0000313" key="9">
    <source>
        <dbReference type="Proteomes" id="UP000004088"/>
    </source>
</evidence>
<accession>F0EVX0</accession>
<dbReference type="GO" id="GO:0051301">
    <property type="term" value="P:cell division"/>
    <property type="evidence" value="ECO:0007669"/>
    <property type="project" value="UniProtKB-KW"/>
</dbReference>
<name>F0EVX0_9NEIS</name>
<evidence type="ECO:0000256" key="4">
    <source>
        <dbReference type="ARBA" id="ARBA00022692"/>
    </source>
</evidence>
<proteinExistence type="predicted"/>
<keyword evidence="9" id="KW-1185">Reference proteome</keyword>
<dbReference type="STRING" id="888741.HMPREF9098_0004"/>
<gene>
    <name evidence="8" type="primary">ftsL</name>
    <name evidence="8" type="ORF">HMPREF9098_0004</name>
</gene>
<dbReference type="Pfam" id="PF04999">
    <property type="entry name" value="FtsL"/>
    <property type="match status" value="1"/>
</dbReference>
<evidence type="ECO:0000313" key="8">
    <source>
        <dbReference type="EMBL" id="EGC18555.1"/>
    </source>
</evidence>
<evidence type="ECO:0000256" key="2">
    <source>
        <dbReference type="ARBA" id="ARBA00022475"/>
    </source>
</evidence>
<keyword evidence="2" id="KW-1003">Cell membrane</keyword>
<dbReference type="AlphaFoldDB" id="F0EVX0"/>
<keyword evidence="5" id="KW-1133">Transmembrane helix</keyword>
<evidence type="ECO:0000256" key="3">
    <source>
        <dbReference type="ARBA" id="ARBA00022618"/>
    </source>
</evidence>